<evidence type="ECO:0000313" key="2">
    <source>
        <dbReference type="Proteomes" id="UP000015524"/>
    </source>
</evidence>
<name>T0GC71_9SPHN</name>
<sequence length="30" mass="3357">MRDAYQIRSLIEPFAVRVATPMVHAIISNG</sequence>
<evidence type="ECO:0000313" key="1">
    <source>
        <dbReference type="EMBL" id="EQA97657.1"/>
    </source>
</evidence>
<reference evidence="1 2" key="1">
    <citation type="journal article" date="2013" name="Genome Announc.">
        <title>Draft Genome Sequence of a Hexachlorocyclohexane-Degrading Bacterium, Sphingobium baderi Strain LL03T.</title>
        <authorList>
            <person name="Kaur J."/>
            <person name="Verma H."/>
            <person name="Tripathi C."/>
            <person name="Khurana J.P."/>
            <person name="Lal R."/>
        </authorList>
    </citation>
    <scope>NUCLEOTIDE SEQUENCE [LARGE SCALE GENOMIC DNA]</scope>
    <source>
        <strain evidence="1 2">LL03</strain>
    </source>
</reference>
<comment type="caution">
    <text evidence="1">The sequence shown here is derived from an EMBL/GenBank/DDBJ whole genome shotgun (WGS) entry which is preliminary data.</text>
</comment>
<dbReference type="Proteomes" id="UP000015524">
    <property type="component" value="Unassembled WGS sequence"/>
</dbReference>
<dbReference type="EMBL" id="ATIB01000086">
    <property type="protein sequence ID" value="EQA97657.1"/>
    <property type="molecule type" value="Genomic_DNA"/>
</dbReference>
<dbReference type="AlphaFoldDB" id="T0GC71"/>
<keyword evidence="2" id="KW-1185">Reference proteome</keyword>
<gene>
    <name evidence="1" type="ORF">L485_20585</name>
</gene>
<accession>T0GC71</accession>
<protein>
    <submittedName>
        <fullName evidence="1">Uncharacterized protein</fullName>
    </submittedName>
</protein>
<organism evidence="1 2">
    <name type="scientific">Sphingobium baderi LL03</name>
    <dbReference type="NCBI Taxonomy" id="1114964"/>
    <lineage>
        <taxon>Bacteria</taxon>
        <taxon>Pseudomonadati</taxon>
        <taxon>Pseudomonadota</taxon>
        <taxon>Alphaproteobacteria</taxon>
        <taxon>Sphingomonadales</taxon>
        <taxon>Sphingomonadaceae</taxon>
        <taxon>Sphingobium</taxon>
    </lineage>
</organism>
<proteinExistence type="predicted"/>